<evidence type="ECO:0000313" key="2">
    <source>
        <dbReference type="Proteomes" id="UP000789405"/>
    </source>
</evidence>
<dbReference type="Proteomes" id="UP000789405">
    <property type="component" value="Unassembled WGS sequence"/>
</dbReference>
<reference evidence="1" key="1">
    <citation type="submission" date="2021-06" db="EMBL/GenBank/DDBJ databases">
        <authorList>
            <person name="Kallberg Y."/>
            <person name="Tangrot J."/>
            <person name="Rosling A."/>
        </authorList>
    </citation>
    <scope>NUCLEOTIDE SEQUENCE</scope>
    <source>
        <strain evidence="1">MA453B</strain>
    </source>
</reference>
<organism evidence="1 2">
    <name type="scientific">Dentiscutata erythropus</name>
    <dbReference type="NCBI Taxonomy" id="1348616"/>
    <lineage>
        <taxon>Eukaryota</taxon>
        <taxon>Fungi</taxon>
        <taxon>Fungi incertae sedis</taxon>
        <taxon>Mucoromycota</taxon>
        <taxon>Glomeromycotina</taxon>
        <taxon>Glomeromycetes</taxon>
        <taxon>Diversisporales</taxon>
        <taxon>Gigasporaceae</taxon>
        <taxon>Dentiscutata</taxon>
    </lineage>
</organism>
<protein>
    <submittedName>
        <fullName evidence="1">13877_t:CDS:1</fullName>
    </submittedName>
</protein>
<sequence length="70" mass="8483">MINETKIDYITDRREKGFNSVYVKEEPENNARKSSRLQPNQYNVGQCREYCWLDLHGLHFEFLELVEDSW</sequence>
<comment type="caution">
    <text evidence="1">The sequence shown here is derived from an EMBL/GenBank/DDBJ whole genome shotgun (WGS) entry which is preliminary data.</text>
</comment>
<proteinExistence type="predicted"/>
<name>A0A9N9CQT3_9GLOM</name>
<keyword evidence="2" id="KW-1185">Reference proteome</keyword>
<evidence type="ECO:0000313" key="1">
    <source>
        <dbReference type="EMBL" id="CAG8612281.1"/>
    </source>
</evidence>
<gene>
    <name evidence="1" type="ORF">DERYTH_LOCUS8203</name>
</gene>
<accession>A0A9N9CQT3</accession>
<dbReference type="AlphaFoldDB" id="A0A9N9CQT3"/>
<dbReference type="EMBL" id="CAJVPY010004181">
    <property type="protein sequence ID" value="CAG8612281.1"/>
    <property type="molecule type" value="Genomic_DNA"/>
</dbReference>